<gene>
    <name evidence="2" type="ORF">LCGC14_2566140</name>
</gene>
<feature type="region of interest" description="Disordered" evidence="1">
    <location>
        <begin position="51"/>
        <end position="70"/>
    </location>
</feature>
<dbReference type="EMBL" id="LAZR01042494">
    <property type="protein sequence ID" value="KKL09409.1"/>
    <property type="molecule type" value="Genomic_DNA"/>
</dbReference>
<protein>
    <submittedName>
        <fullName evidence="2">Uncharacterized protein</fullName>
    </submittedName>
</protein>
<feature type="compositionally biased region" description="Polar residues" evidence="1">
    <location>
        <begin position="34"/>
        <end position="43"/>
    </location>
</feature>
<evidence type="ECO:0000313" key="2">
    <source>
        <dbReference type="EMBL" id="KKL09409.1"/>
    </source>
</evidence>
<reference evidence="2" key="1">
    <citation type="journal article" date="2015" name="Nature">
        <title>Complex archaea that bridge the gap between prokaryotes and eukaryotes.</title>
        <authorList>
            <person name="Spang A."/>
            <person name="Saw J.H."/>
            <person name="Jorgensen S.L."/>
            <person name="Zaremba-Niedzwiedzka K."/>
            <person name="Martijn J."/>
            <person name="Lind A.E."/>
            <person name="van Eijk R."/>
            <person name="Schleper C."/>
            <person name="Guy L."/>
            <person name="Ettema T.J."/>
        </authorList>
    </citation>
    <scope>NUCLEOTIDE SEQUENCE</scope>
</reference>
<name>A0A0F9AIJ0_9ZZZZ</name>
<organism evidence="2">
    <name type="scientific">marine sediment metagenome</name>
    <dbReference type="NCBI Taxonomy" id="412755"/>
    <lineage>
        <taxon>unclassified sequences</taxon>
        <taxon>metagenomes</taxon>
        <taxon>ecological metagenomes</taxon>
    </lineage>
</organism>
<dbReference type="AlphaFoldDB" id="A0A0F9AIJ0"/>
<accession>A0A0F9AIJ0</accession>
<feature type="region of interest" description="Disordered" evidence="1">
    <location>
        <begin position="1"/>
        <end position="45"/>
    </location>
</feature>
<evidence type="ECO:0000256" key="1">
    <source>
        <dbReference type="SAM" id="MobiDB-lite"/>
    </source>
</evidence>
<proteinExistence type="predicted"/>
<feature type="compositionally biased region" description="Low complexity" evidence="1">
    <location>
        <begin position="21"/>
        <end position="32"/>
    </location>
</feature>
<comment type="caution">
    <text evidence="2">The sequence shown here is derived from an EMBL/GenBank/DDBJ whole genome shotgun (WGS) entry which is preliminary data.</text>
</comment>
<sequence length="103" mass="11218">MSGSDSRPGAPASDQPGQSATRTGPRPTTDDPTASHTTSTSLLQDLESLTEAVASNLPASQHNPKNRKHITATEKVMRAYFKRLEIAFPHRKVGVLYNRYLAD</sequence>